<feature type="signal peptide" evidence="1">
    <location>
        <begin position="1"/>
        <end position="21"/>
    </location>
</feature>
<protein>
    <recommendedName>
        <fullName evidence="6">Lipoprotein</fullName>
    </recommendedName>
</protein>
<reference evidence="2" key="2">
    <citation type="submission" date="2022-07" db="EMBL/GenBank/DDBJ databases">
        <title>Complete genome of Mycoplasma caviae type strain G122.</title>
        <authorList>
            <person name="Spergser J."/>
        </authorList>
    </citation>
    <scope>NUCLEOTIDE SEQUENCE</scope>
    <source>
        <strain evidence="2">G122</strain>
    </source>
</reference>
<evidence type="ECO:0000313" key="4">
    <source>
        <dbReference type="Proteomes" id="UP000280036"/>
    </source>
</evidence>
<dbReference type="EMBL" id="UZVY01000001">
    <property type="protein sequence ID" value="VDR42227.1"/>
    <property type="molecule type" value="Genomic_DNA"/>
</dbReference>
<organism evidence="3 4">
    <name type="scientific">Mycoplasmopsis caviae</name>
    <dbReference type="NCBI Taxonomy" id="55603"/>
    <lineage>
        <taxon>Bacteria</taxon>
        <taxon>Bacillati</taxon>
        <taxon>Mycoplasmatota</taxon>
        <taxon>Mycoplasmoidales</taxon>
        <taxon>Metamycoplasmataceae</taxon>
        <taxon>Mycoplasmopsis</taxon>
    </lineage>
</organism>
<dbReference type="AlphaFoldDB" id="A0A3P8KXB7"/>
<dbReference type="RefSeq" id="WP_126118438.1">
    <property type="nucleotide sequence ID" value="NZ_CP101806.1"/>
</dbReference>
<evidence type="ECO:0008006" key="6">
    <source>
        <dbReference type="Google" id="ProtNLM"/>
    </source>
</evidence>
<proteinExistence type="predicted"/>
<evidence type="ECO:0000313" key="2">
    <source>
        <dbReference type="EMBL" id="UUD34944.1"/>
    </source>
</evidence>
<dbReference type="EMBL" id="CP101806">
    <property type="protein sequence ID" value="UUD34944.1"/>
    <property type="molecule type" value="Genomic_DNA"/>
</dbReference>
<keyword evidence="1" id="KW-0732">Signal</keyword>
<evidence type="ECO:0000313" key="3">
    <source>
        <dbReference type="EMBL" id="VDR42227.1"/>
    </source>
</evidence>
<dbReference type="Proteomes" id="UP000280036">
    <property type="component" value="Unassembled WGS sequence"/>
</dbReference>
<feature type="chain" id="PRO_5018067677" description="Lipoprotein" evidence="1">
    <location>
        <begin position="22"/>
        <end position="146"/>
    </location>
</feature>
<gene>
    <name evidence="3" type="ORF">NCTC10126_00734</name>
    <name evidence="2" type="ORF">NPA07_03980</name>
</gene>
<evidence type="ECO:0000313" key="5">
    <source>
        <dbReference type="Proteomes" id="UP001058569"/>
    </source>
</evidence>
<sequence length="146" mass="17541">MKKWKLLIGSSLFIIPTSTCLLSFSCTSKDYRNLDTLNKSINEFKKDVKENKTDDKYKKLNDSFFAYTKYYEIVYKWLYLDSYQVALIDHYTLHYNNNLATFNFYKNLYTKVDNNEEVEIDEAHSVETWDKLIHNAIVRRNNKFNI</sequence>
<dbReference type="PROSITE" id="PS51257">
    <property type="entry name" value="PROKAR_LIPOPROTEIN"/>
    <property type="match status" value="1"/>
</dbReference>
<dbReference type="Proteomes" id="UP001058569">
    <property type="component" value="Chromosome"/>
</dbReference>
<keyword evidence="5" id="KW-1185">Reference proteome</keyword>
<accession>A0A3P8KXB7</accession>
<evidence type="ECO:0000256" key="1">
    <source>
        <dbReference type="SAM" id="SignalP"/>
    </source>
</evidence>
<name>A0A3P8KXB7_9BACT</name>
<reference evidence="3 4" key="1">
    <citation type="submission" date="2018-12" db="EMBL/GenBank/DDBJ databases">
        <authorList>
            <consortium name="Pathogen Informatics"/>
        </authorList>
    </citation>
    <scope>NUCLEOTIDE SEQUENCE [LARGE SCALE GENOMIC DNA]</scope>
    <source>
        <strain evidence="3 4">NCTC10126</strain>
    </source>
</reference>